<gene>
    <name evidence="1" type="ORF">SS50377_12226</name>
    <name evidence="2" type="ORF">SS50377_26309</name>
</gene>
<reference evidence="2" key="2">
    <citation type="submission" date="2020-12" db="EMBL/GenBank/DDBJ databases">
        <title>New Spironucleus salmonicida genome in near-complete chromosomes.</title>
        <authorList>
            <person name="Xu F."/>
            <person name="Kurt Z."/>
            <person name="Jimenez-Gonzalez A."/>
            <person name="Astvaldsson A."/>
            <person name="Andersson J.O."/>
            <person name="Svard S.G."/>
        </authorList>
    </citation>
    <scope>NUCLEOTIDE SEQUENCE</scope>
    <source>
        <strain evidence="2">ATCC 50377</strain>
    </source>
</reference>
<reference evidence="1 2" key="1">
    <citation type="journal article" date="2014" name="PLoS Genet.">
        <title>The Genome of Spironucleus salmonicida Highlights a Fish Pathogen Adapted to Fluctuating Environments.</title>
        <authorList>
            <person name="Xu F."/>
            <person name="Jerlstrom-Hultqvist J."/>
            <person name="Einarsson E."/>
            <person name="Astvaldsson A."/>
            <person name="Svard S.G."/>
            <person name="Andersson J.O."/>
        </authorList>
    </citation>
    <scope>NUCLEOTIDE SEQUENCE</scope>
    <source>
        <strain evidence="2">ATCC 50377</strain>
    </source>
</reference>
<dbReference type="GO" id="GO:0005929">
    <property type="term" value="C:cilium"/>
    <property type="evidence" value="ECO:0007669"/>
    <property type="project" value="TreeGrafter"/>
</dbReference>
<dbReference type="OrthoDB" id="10250544at2759"/>
<name>V6LTB9_9EUKA</name>
<evidence type="ECO:0000313" key="2">
    <source>
        <dbReference type="EMBL" id="KAH0572102.1"/>
    </source>
</evidence>
<evidence type="ECO:0000313" key="1">
    <source>
        <dbReference type="EMBL" id="EST47825.1"/>
    </source>
</evidence>
<dbReference type="InterPro" id="IPR033304">
    <property type="entry name" value="DLEC1"/>
</dbReference>
<dbReference type="GO" id="GO:0015631">
    <property type="term" value="F:tubulin binding"/>
    <property type="evidence" value="ECO:0007669"/>
    <property type="project" value="TreeGrafter"/>
</dbReference>
<dbReference type="PANTHER" id="PTHR46348:SF1">
    <property type="entry name" value="DELETED IN LUNG AND ESOPHAGEAL CANCER PROTEIN 1"/>
    <property type="match status" value="1"/>
</dbReference>
<dbReference type="PANTHER" id="PTHR46348">
    <property type="entry name" value="DELETED IN LUNG AND ESOPHAGEAL CANCER PROTEIN 1"/>
    <property type="match status" value="1"/>
</dbReference>
<keyword evidence="3" id="KW-1185">Reference proteome</keyword>
<dbReference type="GO" id="GO:0005737">
    <property type="term" value="C:cytoplasm"/>
    <property type="evidence" value="ECO:0007669"/>
    <property type="project" value="TreeGrafter"/>
</dbReference>
<dbReference type="GO" id="GO:0008285">
    <property type="term" value="P:negative regulation of cell population proliferation"/>
    <property type="evidence" value="ECO:0007669"/>
    <property type="project" value="InterPro"/>
</dbReference>
<proteinExistence type="predicted"/>
<sequence length="1669" mass="190131">MSQIPLDTILLEKQQQLQVGNRPLLKPLPRDVSQETAAFKNYQKQNKKQIENAKVSSTKSLEKHANRIHCKTNYLNSKTLLNPEILHSEHQKAAKLAHVGDFIKNTPGLSNYLQYNNDIICFSHYIPGKLYTNNIIITNPCKTSRRFIILPPKQPFHIQHLAGNLAPGASQELIVSFLPVSHGIFSSEVEIRSGEQTSIIALQARNLPGVLSIEKVLLDERAIPCEMSCRREQNRSVFDVKIQQINKSYDEPHNCRILLKNAQNDPKGSVLRVASVDISAFESDPQIELFVSSEASLNCDFRQKYEEPQAPENAFQASKLQQFLAYEKRFFGDYFEFQKPETPVLEQHDITMLGNSILALELDFQDNLTKPHQISIKTLENYEILINFSAKIANSAIQISKIDENPVDFTAEIDLKSSDFLEIYAKKRLPKSRILNISSEIDSKKVVLRRINFEFEGVESQNVSYQMRYFETNLALGYLNNIYTHFESENFAFSTENDQKTLNLIFKFALPEIENLNSQQHNISEFLHKQKIPPPRPKKAILDVNFKNFTIFRILLNSIPIFHSISDTLLKEHKLSISAAINYLQTQQIPLTDYLLISEPALDLSVIPLQSGAEFKFRVRNCSQNCFIPFIVSTNLRCSSSKLVTIPHDSGVHFRWSKQHEIVNSDVSFPDVCDVFNGQNARGIYENLDREIPVNYQPQYLKQVQISSRKSGKIQRNQAVYDEPEPIMAFPHAGIIPPQCDITIHIKVRPLSLGPIEAFIVINTPGTLYYEQVLKQIHVKVKAHENQEIEINARKSSSMSVRSVLSPLKSVRPSTSLKQFQQVSANPFLNFQDSSLNYKNSSLKLFEQLRDKAIPLSEMQRLFTPFQPQVFMEGGFLSERDVCCRVYGTVAAPEVEFGTDVYAPENDQLKPVELILINKGKTSVSVDLTVLSGDASFLNIDEIPSQLAPAGLSVWFRQRKQQIDQVVELELDQSKPILMLPGLQDSTIVCKKNIQAFGVMASQLPQNLIDSDNNVIISATTLKKRLEPLKPYVYLDIYKQSFDILNPTNPAIQDFAIQTRPYHPITIPFTIVNPSSSIFVCEIAIGQDLIAPQIIKIRAQSKANAFFAINPDRSGDIESFIQFHDASMRIHVSSFGPDVSIRCPFVQNFDNLHEKQGMIRQNDKNEAVQGQSWERLLCEIPLQIEILDLEICDFQVKQPQKTTQRMLKKASNQNAILDLTQLKTPSTYDEILQEMPFLILQNQGSTQSKSINISIHNPTGSSMLLKPKISQLNKNFLKLQIHYNSSQNQIQLFPGGLFSSNQLLDTPFFVCSPSETEILSMKSQQIAIKATNMKKFGVYEGILQLNGIFLRLKCEREPPKIKFCDGAKSLEFQSNFSSNYLQNLNIVSQCQSQLEIEIEIDFPLQISEKCLKIDALSRVEFALKLTKSDVFQFFNIVNNSENDIQNLILSEIGQRQIQSKIVLKIQNSDQIPYELTYPIQAVIAAPELYPRRQILQFKNTFPRREDLRFFKLENASVLAAKFEILHVKISEFLGLQNENLEKFGVEKLIEIQFNKQQQMARKVTESCQKSFSDFQDVYFDESEGVVVLDVPAHFEFSFLEGEIGGHQNQKPHKNCEIGVRFSPQDESFDMTRDRVFRCQYRSVFYVKVNGGTGCWIGCVGSVNTNIDEV</sequence>
<dbReference type="EMBL" id="AUWU02000006">
    <property type="protein sequence ID" value="KAH0572102.1"/>
    <property type="molecule type" value="Genomic_DNA"/>
</dbReference>
<evidence type="ECO:0000313" key="3">
    <source>
        <dbReference type="Proteomes" id="UP000018208"/>
    </source>
</evidence>
<dbReference type="VEuPathDB" id="GiardiaDB:SS50377_26309"/>
<dbReference type="InterPro" id="IPR013783">
    <property type="entry name" value="Ig-like_fold"/>
</dbReference>
<dbReference type="Gene3D" id="2.60.40.10">
    <property type="entry name" value="Immunoglobulins"/>
    <property type="match status" value="1"/>
</dbReference>
<organism evidence="1">
    <name type="scientific">Spironucleus salmonicida</name>
    <dbReference type="NCBI Taxonomy" id="348837"/>
    <lineage>
        <taxon>Eukaryota</taxon>
        <taxon>Metamonada</taxon>
        <taxon>Diplomonadida</taxon>
        <taxon>Hexamitidae</taxon>
        <taxon>Hexamitinae</taxon>
        <taxon>Spironucleus</taxon>
    </lineage>
</organism>
<protein>
    <submittedName>
        <fullName evidence="1">Uncharacterized protein</fullName>
    </submittedName>
</protein>
<dbReference type="EMBL" id="KI546035">
    <property type="protein sequence ID" value="EST47825.1"/>
    <property type="molecule type" value="Genomic_DNA"/>
</dbReference>
<dbReference type="Proteomes" id="UP000018208">
    <property type="component" value="Unassembled WGS sequence"/>
</dbReference>
<accession>V6LTB9</accession>